<dbReference type="OrthoDB" id="9783380at2"/>
<dbReference type="Pfam" id="PF13579">
    <property type="entry name" value="Glyco_trans_4_4"/>
    <property type="match status" value="1"/>
</dbReference>
<evidence type="ECO:0000259" key="1">
    <source>
        <dbReference type="Pfam" id="PF13579"/>
    </source>
</evidence>
<accession>A0A219B3B3</accession>
<gene>
    <name evidence="2" type="ORF">B5C34_04945</name>
</gene>
<dbReference type="Gene3D" id="3.40.50.2000">
    <property type="entry name" value="Glycogen Phosphorylase B"/>
    <property type="match status" value="2"/>
</dbReference>
<name>A0A219B3B3_9SPHN</name>
<reference evidence="3" key="1">
    <citation type="submission" date="2017-05" db="EMBL/GenBank/DDBJ databases">
        <authorList>
            <person name="Lin X."/>
        </authorList>
    </citation>
    <scope>NUCLEOTIDE SEQUENCE [LARGE SCALE GENOMIC DNA]</scope>
    <source>
        <strain evidence="3">JLT2012</strain>
    </source>
</reference>
<sequence length="350" mass="38911">MACQAKASSLLVLSNGGANQTTTQLLLALGTYIGRVMPYEVRPRGLPSGRVAKLVSALRSEIGNVAALFRHAMVLSHSAAAFSLPTLLAAKLTGRPIILVIWDIYPESLGWASRHRLLSWCLSKLENAAYALSDLVLVNSEDYLQHVRRKGAGNVRVVPMWTVEEPRPALGQPRRPSDPLRLAWAGQINPLRDLPSTVRQVLDSCRGEVELHLFTSSDIPPALVQLAQAEGRLTLKERGFLPLEKLYSELGRLDFGLVSIDPRFDMPFFPSKTMSYLLAGIPVLFEGPRTPALDRLFDADGIGLRVDEVTEERLSALHQAFPERRRRYLERVETEVADFAANLPRLLNRH</sequence>
<dbReference type="Proteomes" id="UP000198462">
    <property type="component" value="Unassembled WGS sequence"/>
</dbReference>
<keyword evidence="3" id="KW-1185">Reference proteome</keyword>
<organism evidence="2 3">
    <name type="scientific">Pacificimonas flava</name>
    <dbReference type="NCBI Taxonomy" id="1234595"/>
    <lineage>
        <taxon>Bacteria</taxon>
        <taxon>Pseudomonadati</taxon>
        <taxon>Pseudomonadota</taxon>
        <taxon>Alphaproteobacteria</taxon>
        <taxon>Sphingomonadales</taxon>
        <taxon>Sphingosinicellaceae</taxon>
        <taxon>Pacificimonas</taxon>
    </lineage>
</organism>
<protein>
    <recommendedName>
        <fullName evidence="1">Glycosyltransferase subfamily 4-like N-terminal domain-containing protein</fullName>
    </recommendedName>
</protein>
<feature type="domain" description="Glycosyltransferase subfamily 4-like N-terminal" evidence="1">
    <location>
        <begin position="36"/>
        <end position="160"/>
    </location>
</feature>
<dbReference type="EMBL" id="NFZT01000001">
    <property type="protein sequence ID" value="OWV32862.1"/>
    <property type="molecule type" value="Genomic_DNA"/>
</dbReference>
<comment type="caution">
    <text evidence="2">The sequence shown here is derived from an EMBL/GenBank/DDBJ whole genome shotgun (WGS) entry which is preliminary data.</text>
</comment>
<evidence type="ECO:0000313" key="3">
    <source>
        <dbReference type="Proteomes" id="UP000198462"/>
    </source>
</evidence>
<evidence type="ECO:0000313" key="2">
    <source>
        <dbReference type="EMBL" id="OWV32862.1"/>
    </source>
</evidence>
<dbReference type="InterPro" id="IPR028098">
    <property type="entry name" value="Glyco_trans_4-like_N"/>
</dbReference>
<dbReference type="GO" id="GO:0016757">
    <property type="term" value="F:glycosyltransferase activity"/>
    <property type="evidence" value="ECO:0007669"/>
    <property type="project" value="UniProtKB-ARBA"/>
</dbReference>
<proteinExistence type="predicted"/>
<dbReference type="AlphaFoldDB" id="A0A219B3B3"/>
<dbReference type="SUPFAM" id="SSF53756">
    <property type="entry name" value="UDP-Glycosyltransferase/glycogen phosphorylase"/>
    <property type="match status" value="1"/>
</dbReference>